<feature type="domain" description="HTH tetR-type" evidence="6">
    <location>
        <begin position="22"/>
        <end position="82"/>
    </location>
</feature>
<sequence length="227" mass="24961">MTDAQTPPPRRRRPAGGYAKADETREKMILAALRVFADDGFEKASTRRIAAEAGVTPPVLQYHFDSKEGLHRACGDYLVAQVMGRLAPVLERTRQARDAETAVEVLCELMTTLSSAGMGRVNMAEWKLFMARADADTDGPARAIVEAGVAQPIMRAALLLVARALDLPPESEEARLRAMLLMGQVSVVTARRQRTLDVMGWSEFDEAAQATVNRILVDNVRRLTARD</sequence>
<dbReference type="InterPro" id="IPR050109">
    <property type="entry name" value="HTH-type_TetR-like_transc_reg"/>
</dbReference>
<evidence type="ECO:0000313" key="7">
    <source>
        <dbReference type="EMBL" id="MBI1683794.1"/>
    </source>
</evidence>
<dbReference type="Pfam" id="PF09209">
    <property type="entry name" value="CecR_C"/>
    <property type="match status" value="1"/>
</dbReference>
<keyword evidence="1" id="KW-0805">Transcription regulation</keyword>
<evidence type="ECO:0000256" key="3">
    <source>
        <dbReference type="ARBA" id="ARBA00023163"/>
    </source>
</evidence>
<dbReference type="PRINTS" id="PR00455">
    <property type="entry name" value="HTHTETR"/>
</dbReference>
<reference evidence="7 8" key="1">
    <citation type="submission" date="2020-11" db="EMBL/GenBank/DDBJ databases">
        <title>genome sequence of strain KACC 18849.</title>
        <authorList>
            <person name="Gao J."/>
            <person name="Zhang X."/>
        </authorList>
    </citation>
    <scope>NUCLEOTIDE SEQUENCE [LARGE SCALE GENOMIC DNA]</scope>
    <source>
        <strain evidence="7 8">KACC 18849</strain>
    </source>
</reference>
<protein>
    <submittedName>
        <fullName evidence="7">CerR family C-terminal domain-containing protein</fullName>
    </submittedName>
</protein>
<organism evidence="7 8">
    <name type="scientific">Caulobacter hibisci</name>
    <dbReference type="NCBI Taxonomy" id="2035993"/>
    <lineage>
        <taxon>Bacteria</taxon>
        <taxon>Pseudomonadati</taxon>
        <taxon>Pseudomonadota</taxon>
        <taxon>Alphaproteobacteria</taxon>
        <taxon>Caulobacterales</taxon>
        <taxon>Caulobacteraceae</taxon>
        <taxon>Caulobacter</taxon>
    </lineage>
</organism>
<dbReference type="Proteomes" id="UP000639859">
    <property type="component" value="Unassembled WGS sequence"/>
</dbReference>
<dbReference type="Pfam" id="PF00440">
    <property type="entry name" value="TetR_N"/>
    <property type="match status" value="1"/>
</dbReference>
<feature type="region of interest" description="Disordered" evidence="5">
    <location>
        <begin position="1"/>
        <end position="20"/>
    </location>
</feature>
<dbReference type="InterPro" id="IPR001647">
    <property type="entry name" value="HTH_TetR"/>
</dbReference>
<evidence type="ECO:0000313" key="8">
    <source>
        <dbReference type="Proteomes" id="UP000639859"/>
    </source>
</evidence>
<evidence type="ECO:0000259" key="6">
    <source>
        <dbReference type="PROSITE" id="PS50977"/>
    </source>
</evidence>
<name>A0ABS0SW18_9CAUL</name>
<keyword evidence="8" id="KW-1185">Reference proteome</keyword>
<dbReference type="SUPFAM" id="SSF46689">
    <property type="entry name" value="Homeodomain-like"/>
    <property type="match status" value="1"/>
</dbReference>
<dbReference type="InterPro" id="IPR036271">
    <property type="entry name" value="Tet_transcr_reg_TetR-rel_C_sf"/>
</dbReference>
<dbReference type="Gene3D" id="1.10.357.10">
    <property type="entry name" value="Tetracycline Repressor, domain 2"/>
    <property type="match status" value="1"/>
</dbReference>
<dbReference type="InterPro" id="IPR015292">
    <property type="entry name" value="Tscrpt_reg_YbiH_C"/>
</dbReference>
<dbReference type="InterPro" id="IPR009057">
    <property type="entry name" value="Homeodomain-like_sf"/>
</dbReference>
<gene>
    <name evidence="7" type="ORF">I4Q42_08945</name>
</gene>
<feature type="DNA-binding region" description="H-T-H motif" evidence="4">
    <location>
        <begin position="45"/>
        <end position="64"/>
    </location>
</feature>
<dbReference type="SUPFAM" id="SSF48498">
    <property type="entry name" value="Tetracyclin repressor-like, C-terminal domain"/>
    <property type="match status" value="1"/>
</dbReference>
<accession>A0ABS0SW18</accession>
<evidence type="ECO:0000256" key="2">
    <source>
        <dbReference type="ARBA" id="ARBA00023125"/>
    </source>
</evidence>
<evidence type="ECO:0000256" key="1">
    <source>
        <dbReference type="ARBA" id="ARBA00023015"/>
    </source>
</evidence>
<dbReference type="PANTHER" id="PTHR30055:SF234">
    <property type="entry name" value="HTH-TYPE TRANSCRIPTIONAL REGULATOR BETI"/>
    <property type="match status" value="1"/>
</dbReference>
<evidence type="ECO:0000256" key="4">
    <source>
        <dbReference type="PROSITE-ProRule" id="PRU00335"/>
    </source>
</evidence>
<proteinExistence type="predicted"/>
<keyword evidence="3" id="KW-0804">Transcription</keyword>
<dbReference type="PROSITE" id="PS50977">
    <property type="entry name" value="HTH_TETR_2"/>
    <property type="match status" value="1"/>
</dbReference>
<evidence type="ECO:0000256" key="5">
    <source>
        <dbReference type="SAM" id="MobiDB-lite"/>
    </source>
</evidence>
<keyword evidence="2 4" id="KW-0238">DNA-binding</keyword>
<dbReference type="RefSeq" id="WP_198575718.1">
    <property type="nucleotide sequence ID" value="NZ_JADWOX010000004.1"/>
</dbReference>
<dbReference type="PANTHER" id="PTHR30055">
    <property type="entry name" value="HTH-TYPE TRANSCRIPTIONAL REGULATOR RUTR"/>
    <property type="match status" value="1"/>
</dbReference>
<comment type="caution">
    <text evidence="7">The sequence shown here is derived from an EMBL/GenBank/DDBJ whole genome shotgun (WGS) entry which is preliminary data.</text>
</comment>
<dbReference type="EMBL" id="JADWOX010000004">
    <property type="protein sequence ID" value="MBI1683794.1"/>
    <property type="molecule type" value="Genomic_DNA"/>
</dbReference>
<dbReference type="Gene3D" id="1.10.10.60">
    <property type="entry name" value="Homeodomain-like"/>
    <property type="match status" value="1"/>
</dbReference>